<reference evidence="1" key="1">
    <citation type="submission" date="2020-11" db="EMBL/GenBank/DDBJ databases">
        <authorList>
            <person name="Whitehead M."/>
        </authorList>
    </citation>
    <scope>NUCLEOTIDE SEQUENCE</scope>
    <source>
        <strain evidence="1">EGII</strain>
    </source>
</reference>
<name>A0A811UZ38_CERCA</name>
<accession>A0A811UZ38</accession>
<sequence>PYPLTESLDEVNMFSSFNAFNSLQLQSHERLFAIVGNETKNKTTEKARVVNKDDPKRKEI</sequence>
<dbReference type="EMBL" id="CAJHJT010000034">
    <property type="protein sequence ID" value="CAD7003901.1"/>
    <property type="molecule type" value="Genomic_DNA"/>
</dbReference>
<proteinExistence type="predicted"/>
<gene>
    <name evidence="1" type="ORF">CCAP1982_LOCUS12330</name>
</gene>
<feature type="non-terminal residue" evidence="1">
    <location>
        <position position="1"/>
    </location>
</feature>
<keyword evidence="2" id="KW-1185">Reference proteome</keyword>
<dbReference type="Proteomes" id="UP000606786">
    <property type="component" value="Unassembled WGS sequence"/>
</dbReference>
<comment type="caution">
    <text evidence="1">The sequence shown here is derived from an EMBL/GenBank/DDBJ whole genome shotgun (WGS) entry which is preliminary data.</text>
</comment>
<organism evidence="1 2">
    <name type="scientific">Ceratitis capitata</name>
    <name type="common">Mediterranean fruit fly</name>
    <name type="synonym">Tephritis capitata</name>
    <dbReference type="NCBI Taxonomy" id="7213"/>
    <lineage>
        <taxon>Eukaryota</taxon>
        <taxon>Metazoa</taxon>
        <taxon>Ecdysozoa</taxon>
        <taxon>Arthropoda</taxon>
        <taxon>Hexapoda</taxon>
        <taxon>Insecta</taxon>
        <taxon>Pterygota</taxon>
        <taxon>Neoptera</taxon>
        <taxon>Endopterygota</taxon>
        <taxon>Diptera</taxon>
        <taxon>Brachycera</taxon>
        <taxon>Muscomorpha</taxon>
        <taxon>Tephritoidea</taxon>
        <taxon>Tephritidae</taxon>
        <taxon>Ceratitis</taxon>
        <taxon>Ceratitis</taxon>
    </lineage>
</organism>
<dbReference type="AlphaFoldDB" id="A0A811UZ38"/>
<protein>
    <submittedName>
        <fullName evidence="1">(Mediterranean fruit fly) hypothetical protein</fullName>
    </submittedName>
</protein>
<evidence type="ECO:0000313" key="2">
    <source>
        <dbReference type="Proteomes" id="UP000606786"/>
    </source>
</evidence>
<evidence type="ECO:0000313" key="1">
    <source>
        <dbReference type="EMBL" id="CAD7003901.1"/>
    </source>
</evidence>